<evidence type="ECO:0000313" key="1">
    <source>
        <dbReference type="EMBL" id="MBX24147.1"/>
    </source>
</evidence>
<reference evidence="1" key="1">
    <citation type="submission" date="2018-02" db="EMBL/GenBank/DDBJ databases">
        <title>Rhizophora mucronata_Transcriptome.</title>
        <authorList>
            <person name="Meera S.P."/>
            <person name="Sreeshan A."/>
            <person name="Augustine A."/>
        </authorList>
    </citation>
    <scope>NUCLEOTIDE SEQUENCE</scope>
    <source>
        <tissue evidence="1">Leaf</tissue>
    </source>
</reference>
<organism evidence="1">
    <name type="scientific">Rhizophora mucronata</name>
    <name type="common">Asiatic mangrove</name>
    <dbReference type="NCBI Taxonomy" id="61149"/>
    <lineage>
        <taxon>Eukaryota</taxon>
        <taxon>Viridiplantae</taxon>
        <taxon>Streptophyta</taxon>
        <taxon>Embryophyta</taxon>
        <taxon>Tracheophyta</taxon>
        <taxon>Spermatophyta</taxon>
        <taxon>Magnoliopsida</taxon>
        <taxon>eudicotyledons</taxon>
        <taxon>Gunneridae</taxon>
        <taxon>Pentapetalae</taxon>
        <taxon>rosids</taxon>
        <taxon>fabids</taxon>
        <taxon>Malpighiales</taxon>
        <taxon>Rhizophoraceae</taxon>
        <taxon>Rhizophora</taxon>
    </lineage>
</organism>
<dbReference type="EMBL" id="GGEC01043663">
    <property type="protein sequence ID" value="MBX24147.1"/>
    <property type="molecule type" value="Transcribed_RNA"/>
</dbReference>
<proteinExistence type="predicted"/>
<protein>
    <submittedName>
        <fullName evidence="1">Uncharacterized protein</fullName>
    </submittedName>
</protein>
<accession>A0A2P2M1P0</accession>
<sequence>MEGLTRRDITTYWRRGRVYLFGNRRRSSCRL</sequence>
<dbReference type="AlphaFoldDB" id="A0A2P2M1P0"/>
<name>A0A2P2M1P0_RHIMU</name>